<dbReference type="PROSITE" id="PS51208">
    <property type="entry name" value="AUTOTRANSPORTER"/>
    <property type="match status" value="1"/>
</dbReference>
<feature type="compositionally biased region" description="Low complexity" evidence="1">
    <location>
        <begin position="1032"/>
        <end position="1043"/>
    </location>
</feature>
<dbReference type="Proteomes" id="UP000644749">
    <property type="component" value="Unassembled WGS sequence"/>
</dbReference>
<feature type="compositionally biased region" description="Gly residues" evidence="1">
    <location>
        <begin position="136"/>
        <end position="148"/>
    </location>
</feature>
<feature type="region of interest" description="Disordered" evidence="1">
    <location>
        <begin position="957"/>
        <end position="978"/>
    </location>
</feature>
<dbReference type="SMART" id="SM00869">
    <property type="entry name" value="Autotransporter"/>
    <property type="match status" value="1"/>
</dbReference>
<dbReference type="SUPFAM" id="SSF103515">
    <property type="entry name" value="Autotransporter"/>
    <property type="match status" value="1"/>
</dbReference>
<name>A0ABS1S9K7_9RHOB</name>
<feature type="region of interest" description="Disordered" evidence="1">
    <location>
        <begin position="1029"/>
        <end position="1063"/>
    </location>
</feature>
<feature type="region of interest" description="Disordered" evidence="1">
    <location>
        <begin position="61"/>
        <end position="90"/>
    </location>
</feature>
<organism evidence="3 4">
    <name type="scientific">Paracoccus aerius</name>
    <dbReference type="NCBI Taxonomy" id="1915382"/>
    <lineage>
        <taxon>Bacteria</taxon>
        <taxon>Pseudomonadati</taxon>
        <taxon>Pseudomonadota</taxon>
        <taxon>Alphaproteobacteria</taxon>
        <taxon>Rhodobacterales</taxon>
        <taxon>Paracoccaceae</taxon>
        <taxon>Paracoccus</taxon>
    </lineage>
</organism>
<evidence type="ECO:0000313" key="3">
    <source>
        <dbReference type="EMBL" id="MBL3674201.1"/>
    </source>
</evidence>
<dbReference type="InterPro" id="IPR005546">
    <property type="entry name" value="Autotransporte_beta"/>
</dbReference>
<dbReference type="RefSeq" id="WP_191309822.1">
    <property type="nucleotide sequence ID" value="NZ_BNCL01000006.1"/>
</dbReference>
<evidence type="ECO:0000256" key="1">
    <source>
        <dbReference type="SAM" id="MobiDB-lite"/>
    </source>
</evidence>
<feature type="compositionally biased region" description="Low complexity" evidence="1">
    <location>
        <begin position="61"/>
        <end position="82"/>
    </location>
</feature>
<dbReference type="InterPro" id="IPR036709">
    <property type="entry name" value="Autotransporte_beta_dom_sf"/>
</dbReference>
<feature type="compositionally biased region" description="Polar residues" evidence="1">
    <location>
        <begin position="1044"/>
        <end position="1054"/>
    </location>
</feature>
<dbReference type="EMBL" id="JAESHT010000009">
    <property type="protein sequence ID" value="MBL3674201.1"/>
    <property type="molecule type" value="Genomic_DNA"/>
</dbReference>
<feature type="domain" description="Autotransporter" evidence="2">
    <location>
        <begin position="1718"/>
        <end position="1995"/>
    </location>
</feature>
<reference evidence="3 4" key="1">
    <citation type="submission" date="2021-01" db="EMBL/GenBank/DDBJ databases">
        <title>011410 draft genome.</title>
        <authorList>
            <person name="Lang L."/>
        </authorList>
    </citation>
    <scope>NUCLEOTIDE SEQUENCE [LARGE SCALE GENOMIC DNA]</scope>
    <source>
        <strain evidence="3 4">KCTC 42845</strain>
    </source>
</reference>
<feature type="region of interest" description="Disordered" evidence="1">
    <location>
        <begin position="754"/>
        <end position="784"/>
    </location>
</feature>
<protein>
    <recommendedName>
        <fullName evidence="2">Autotransporter domain-containing protein</fullName>
    </recommendedName>
</protein>
<evidence type="ECO:0000313" key="4">
    <source>
        <dbReference type="Proteomes" id="UP000644749"/>
    </source>
</evidence>
<feature type="compositionally biased region" description="Polar residues" evidence="1">
    <location>
        <begin position="153"/>
        <end position="163"/>
    </location>
</feature>
<keyword evidence="4" id="KW-1185">Reference proteome</keyword>
<sequence length="1995" mass="189651">MSKHHTATKRPADPDMPALRRHRQSLLAILLATTALIAAGGLAPARAQNCDPGNTCLYDESGTSGKDGTDGSGDNPGNDGTDGTPGGDILGLQLDNIMDLATDGVTAPLQVTSAGGSGGHGGNGNPGPVDSWRNRGGNGKPGQNGGSIGLTVGPNTSGKSLGSTTPMNAISIWSVGGNGGGGGIATYASDGSSDGFSAGGGNGGTVTLDIGGTWTSTSAAALYATNVGGTGGLGKDTGIGLQPDGTPGGQGGNGGDIDVTLRGTFTGNDYGAYVVSQGGNGGSGGKGYTTVGGQGGDGGDAGHASNATATLASGAEVLATGPGGAALGVVSIGGTGGTGGGGSAAGKAGAGGAAGNATAHLDGTAYTSGLAQSYGVLVQSLGGAGGLGGHSGSWFNPISGDGNTGGAAGNAAIDGTGAVVQTGQSGAAGDNNAAVVAQSIGGGGGVGPDSKDGWFAIGGNGGDGSNGGTASIALQQAKIDTYGFGSTGLLAQSIGGGGGKGGDATKSSGVIVNMVIGGTGGNGGGAGDASAGMGSGGSVTTRGDHAAGIVMQSIGGGGGAGGAGYGSSYSGFYGASISVGGDGGNGGSAGTVNTAGGLVNGGAVVTSGSESFGILGQSIGGGGGTGGASSAKSVAKAGGEYPGFSLALSTGGKGQNAGNGSTVKLSSQGLVATRGGGGIGILGQSIGGGGGTGGDAAGASTVSGGGFNFSASITHGGTGGGGGTGGDVTARNDGLVFTAGEAADGILVQSIGGGGGSGGAGDSKSSTGADKSASTSIALGGSGGSGGQGGNVFATNTGAIATLGDGSHGIAAQTIGGGGGKGGGAAASNSGTVQASVMVGGKGGNGGDTFYRGSDSTVTNQGSIVTFGADAHAIFAQSIGGGGGAGGKAGTSSADAKSNNDGSNGQAPQLDNLFGTIVQDFINGADKAMDGYDNITKLLGTVNQGLGNADTGVGDDGLADAADETAESGGKTDDDNDAKSIAVNVGVGGSGGLGGAGGVMTVNNQGDVATLGKHSDAIVVQSIGGGGGKGGAASTASSGDYSGQISVGGSTNSGDGKKKGVNSDNGGQVFVTNSGQVVTIGALANGIIAQSIGGGGGIGGASTATSTGSDGKKSYALNIALGGNAQGYYGVSESAQVTSSGAIETRGHDSYGIIAQSVAGGGGMVKALATDLDNAGGSASTKSSKDFAANIKLGGTSTNMSRPSGPAIVITSAGGTITTSGDNSVGILAQSVSAGGGLVQGGKPNGSTAADFMGTGSRTGSVQAGDPSNATRVTVGANITTDGAGSFGVFAQSVGGGGGIAGDLGHTMQKVRINRSGSKQTGNGGDVAVDVSRGAWVTTTGPNAPAIVAQTVGGGGGWFTNNAAAYIGSGGGSGSGGLVTVNVAGVVDAQGAASVGVLAQSTGGADNGGSGTGNQVQINVGSAGDGCDFSNGNNCGAVKGGNGFQDDAAAIYIVDGSQNAASPDTLTNYGYILSHDTNQGTAVYSSGATFNGQNFGQIAGNINLRNGNITNNGSGTITPYQSIRLGGGTLTNRGTLDLTHKARVTALEGNYDGKGGSRLVHGADFAKGTADRLDISGDASFGGEFTIRPTTLRKGSVEIARVGGDLKLGESAQTVEGTFFTYGVALGGGSVTVTPQAAMRDAAAGMGDNREAIASHLEDLWDAGVRMDHGYAALAGVDAADAAATLDMLSGQALGLIGATRYHASQQFVDGIWSGCDVGAQGRCGWGKWTGSRATMDDDSDAGGYEARSWGFHIGGAQAVADNMTVGGAIGYENLSAEDRTGVGKVDGDSVQLGGFLTWSQGDWRLSGAAEIGHGWFDTDRQIALGGLGGRATGSTDSWHAGLHGRAAWHRAFSWGFVEPRLDVSLLHVRTDGFSESGASPFNLSVGKTSDTTLIVTPGIALGHDVALSGGSTLKLTGSLGYALMSDDAWSPSATLASGVDAFEARTALPDRLLKVGLEAELVTTGNTSFSAAYRGDFGSGYDNHTAEIRVDYRF</sequence>
<comment type="caution">
    <text evidence="3">The sequence shown here is derived from an EMBL/GenBank/DDBJ whole genome shotgun (WGS) entry which is preliminary data.</text>
</comment>
<gene>
    <name evidence="3" type="ORF">JL111_11955</name>
</gene>
<feature type="region of interest" description="Disordered" evidence="1">
    <location>
        <begin position="885"/>
        <end position="908"/>
    </location>
</feature>
<feature type="compositionally biased region" description="Acidic residues" evidence="1">
    <location>
        <begin position="957"/>
        <end position="966"/>
    </location>
</feature>
<feature type="compositionally biased region" description="Gly residues" evidence="1">
    <location>
        <begin position="115"/>
        <end position="125"/>
    </location>
</feature>
<accession>A0ABS1S9K7</accession>
<feature type="compositionally biased region" description="Polar residues" evidence="1">
    <location>
        <begin position="891"/>
        <end position="908"/>
    </location>
</feature>
<proteinExistence type="predicted"/>
<feature type="region of interest" description="Disordered" evidence="1">
    <location>
        <begin position="109"/>
        <end position="163"/>
    </location>
</feature>
<evidence type="ECO:0000259" key="2">
    <source>
        <dbReference type="PROSITE" id="PS51208"/>
    </source>
</evidence>